<keyword evidence="3" id="KW-1185">Reference proteome</keyword>
<proteinExistence type="predicted"/>
<dbReference type="InParanoid" id="A0A1E7ELS4"/>
<organism evidence="2 3">
    <name type="scientific">Fragilariopsis cylindrus CCMP1102</name>
    <dbReference type="NCBI Taxonomy" id="635003"/>
    <lineage>
        <taxon>Eukaryota</taxon>
        <taxon>Sar</taxon>
        <taxon>Stramenopiles</taxon>
        <taxon>Ochrophyta</taxon>
        <taxon>Bacillariophyta</taxon>
        <taxon>Bacillariophyceae</taxon>
        <taxon>Bacillariophycidae</taxon>
        <taxon>Bacillariales</taxon>
        <taxon>Bacillariaceae</taxon>
        <taxon>Fragilariopsis</taxon>
    </lineage>
</organism>
<evidence type="ECO:0000259" key="1">
    <source>
        <dbReference type="Pfam" id="PF13843"/>
    </source>
</evidence>
<accession>A0A1E7ELS4</accession>
<sequence>MKSVIHMEVEQMSMSPFEPLIRYICIKAKEKEELVNISDEKLDSLRDIKGEIRFEKVFEWVLPRFGEDKNETLFPWQAARMRNYMTKKVVEGGWKPKYYRGDDTIQPDHLARFYGTLLAKMLTGSRSTTTIGTLYMGDLDWDDVYDDAKVVAPPDTAMHRVKHGMLEDCYIQYCVNPSKWITTDESRIAGWYHSAMTIGPEPKPIQTGATLHTVCITEDPLSSYKLYARVFGGYCVVMDSAYMSDAMAQVGQNNWGINIVGTCQSDRTGAGPLGKAAVKAKEVVIGSHETLMYQHNTKPLLYTVWGDNNFVKTLSNFHSPVVLRGGMRKKKRDRQTKRRDREFRDVDCPIQQKDYCETYHLIDEGNEAEAKYDLVTESHLLTGTPQTPVSVISSARALHYHQVAFKRLENYQPGRNHIVIPVVVEDKKLSYCKYKKCPGLDSAAKRLRAYPSKYICEQCTMEKGSDFWLGHSIKKVGGIHLVVDCHTAYHVDINSIRQQLHQAVLVNVLLFCFNR</sequence>
<name>A0A1E7ELS4_9STRA</name>
<gene>
    <name evidence="2" type="ORF">FRACYDRAFT_252944</name>
</gene>
<evidence type="ECO:0000313" key="2">
    <source>
        <dbReference type="EMBL" id="OEU06834.1"/>
    </source>
</evidence>
<protein>
    <recommendedName>
        <fullName evidence="1">PiggyBac transposable element-derived protein domain-containing protein</fullName>
    </recommendedName>
</protein>
<dbReference type="InterPro" id="IPR029526">
    <property type="entry name" value="PGBD"/>
</dbReference>
<dbReference type="OrthoDB" id="75807at2759"/>
<dbReference type="EMBL" id="KV784396">
    <property type="protein sequence ID" value="OEU06834.1"/>
    <property type="molecule type" value="Genomic_DNA"/>
</dbReference>
<dbReference type="KEGG" id="fcy:FRACYDRAFT_252944"/>
<evidence type="ECO:0000313" key="3">
    <source>
        <dbReference type="Proteomes" id="UP000095751"/>
    </source>
</evidence>
<reference evidence="2 3" key="1">
    <citation type="submission" date="2016-09" db="EMBL/GenBank/DDBJ databases">
        <title>Extensive genetic diversity and differential bi-allelic expression allows diatom success in the polar Southern Ocean.</title>
        <authorList>
            <consortium name="DOE Joint Genome Institute"/>
            <person name="Mock T."/>
            <person name="Otillar R.P."/>
            <person name="Strauss J."/>
            <person name="Dupont C."/>
            <person name="Frickenhaus S."/>
            <person name="Maumus F."/>
            <person name="Mcmullan M."/>
            <person name="Sanges R."/>
            <person name="Schmutz J."/>
            <person name="Toseland A."/>
            <person name="Valas R."/>
            <person name="Veluchamy A."/>
            <person name="Ward B.J."/>
            <person name="Allen A."/>
            <person name="Barry K."/>
            <person name="Falciatore A."/>
            <person name="Ferrante M."/>
            <person name="Fortunato A.E."/>
            <person name="Gloeckner G."/>
            <person name="Gruber A."/>
            <person name="Hipkin R."/>
            <person name="Janech M."/>
            <person name="Kroth P."/>
            <person name="Leese F."/>
            <person name="Lindquist E."/>
            <person name="Lyon B.R."/>
            <person name="Martin J."/>
            <person name="Mayer C."/>
            <person name="Parker M."/>
            <person name="Quesneville H."/>
            <person name="Raymond J."/>
            <person name="Uhlig C."/>
            <person name="Valentin K.U."/>
            <person name="Worden A.Z."/>
            <person name="Armbrust E.V."/>
            <person name="Bowler C."/>
            <person name="Green B."/>
            <person name="Moulton V."/>
            <person name="Van Oosterhout C."/>
            <person name="Grigoriev I."/>
        </authorList>
    </citation>
    <scope>NUCLEOTIDE SEQUENCE [LARGE SCALE GENOMIC DNA]</scope>
    <source>
        <strain evidence="2 3">CCMP1102</strain>
    </source>
</reference>
<dbReference type="Pfam" id="PF13843">
    <property type="entry name" value="DDE_Tnp_1_7"/>
    <property type="match status" value="1"/>
</dbReference>
<dbReference type="AlphaFoldDB" id="A0A1E7ELS4"/>
<dbReference type="Proteomes" id="UP000095751">
    <property type="component" value="Unassembled WGS sequence"/>
</dbReference>
<feature type="domain" description="PiggyBac transposable element-derived protein" evidence="1">
    <location>
        <begin position="233"/>
        <end position="373"/>
    </location>
</feature>